<dbReference type="Proteomes" id="UP000008898">
    <property type="component" value="Chromosome"/>
</dbReference>
<dbReference type="InterPro" id="IPR001173">
    <property type="entry name" value="Glyco_trans_2-like"/>
</dbReference>
<dbReference type="AlphaFoldDB" id="G0LB58"/>
<evidence type="ECO:0000313" key="4">
    <source>
        <dbReference type="Proteomes" id="UP000008898"/>
    </source>
</evidence>
<evidence type="ECO:0000259" key="2">
    <source>
        <dbReference type="Pfam" id="PF00535"/>
    </source>
</evidence>
<dbReference type="OrthoDB" id="9778406at2"/>
<feature type="domain" description="Glycosyltransferase 2-like" evidence="2">
    <location>
        <begin position="50"/>
        <end position="129"/>
    </location>
</feature>
<dbReference type="Pfam" id="PF00535">
    <property type="entry name" value="Glycos_transf_2"/>
    <property type="match status" value="1"/>
</dbReference>
<evidence type="ECO:0000256" key="1">
    <source>
        <dbReference type="SAM" id="Phobius"/>
    </source>
</evidence>
<protein>
    <submittedName>
        <fullName evidence="3">Glycosyltransferase, family GT2</fullName>
        <ecNumber evidence="3">2.4.1.-</ecNumber>
    </submittedName>
</protein>
<dbReference type="GO" id="GO:0016757">
    <property type="term" value="F:glycosyltransferase activity"/>
    <property type="evidence" value="ECO:0007669"/>
    <property type="project" value="UniProtKB-KW"/>
</dbReference>
<dbReference type="EC" id="2.4.1.-" evidence="3"/>
<organism evidence="3 4">
    <name type="scientific">Zobellia galactanivorans (strain DSM 12802 / CCUG 47099 / CIP 106680 / NCIMB 13871 / Dsij)</name>
    <dbReference type="NCBI Taxonomy" id="63186"/>
    <lineage>
        <taxon>Bacteria</taxon>
        <taxon>Pseudomonadati</taxon>
        <taxon>Bacteroidota</taxon>
        <taxon>Flavobacteriia</taxon>
        <taxon>Flavobacteriales</taxon>
        <taxon>Flavobacteriaceae</taxon>
        <taxon>Zobellia</taxon>
    </lineage>
</organism>
<reference evidence="3 4" key="2">
    <citation type="journal article" date="2012" name="Environ. Microbiol.">
        <title>Characterization of the first alginolytic operons in a marine bacterium: from their emergence in marine Flavobacteriia to their independent transfers to marine Proteobacteria and human gut Bacteroides.</title>
        <authorList>
            <person name="Thomas F."/>
            <person name="Barbeyron T."/>
            <person name="Tonon T."/>
            <person name="Genicot S."/>
            <person name="Czjzek M."/>
            <person name="Michel G."/>
        </authorList>
    </citation>
    <scope>NUCLEOTIDE SEQUENCE [LARGE SCALE GENOMIC DNA]</scope>
    <source>
        <strain evidence="4">DSM 12802 / CCUG 47099 / CIP 106680 / NCIMB 13871 / Dsij</strain>
    </source>
</reference>
<keyword evidence="3" id="KW-0808">Transferase</keyword>
<dbReference type="RefSeq" id="WP_013993109.1">
    <property type="nucleotide sequence ID" value="NC_015844.1"/>
</dbReference>
<dbReference type="STRING" id="63186.ZOBELLIA_1748"/>
<keyword evidence="1" id="KW-1133">Transmembrane helix</keyword>
<keyword evidence="1" id="KW-0472">Membrane</keyword>
<name>G0LB58_ZOBGA</name>
<accession>G0LB58</accession>
<evidence type="ECO:0000313" key="3">
    <source>
        <dbReference type="EMBL" id="CAZ95801.1"/>
    </source>
</evidence>
<dbReference type="Gene3D" id="3.90.550.10">
    <property type="entry name" value="Spore Coat Polysaccharide Biosynthesis Protein SpsA, Chain A"/>
    <property type="match status" value="1"/>
</dbReference>
<keyword evidence="1" id="KW-0812">Transmembrane</keyword>
<dbReference type="EMBL" id="FP476056">
    <property type="protein sequence ID" value="CAZ95801.1"/>
    <property type="molecule type" value="Genomic_DNA"/>
</dbReference>
<sequence length="265" mass="29789">MSETKITILVSTVDGGILRNDTLLNMPLSTSLNMVIVNQMIKNDVPLSIQRDHCKIINSKTKGLSVSRNLALNEVRSGYAIVADDDVVYVDGFEERIRQAFQKFKKRAILTFRIETPEGGFFKDYASEAFEHNARSLLKVSSIDMVLNVSELNSDVKFDEQFGLGAKYNTGENNIFLFDAHRKGLLMGYVPETIVIHPFENSGRVLNAGHLFAKGAVFRRMFGLKGLAIIIVFCIKKRKEMKDSGLNFMNGISSGIKGFFKYRNK</sequence>
<feature type="transmembrane region" description="Helical" evidence="1">
    <location>
        <begin position="217"/>
        <end position="235"/>
    </location>
</feature>
<dbReference type="SUPFAM" id="SSF53448">
    <property type="entry name" value="Nucleotide-diphospho-sugar transferases"/>
    <property type="match status" value="1"/>
</dbReference>
<keyword evidence="4" id="KW-1185">Reference proteome</keyword>
<proteinExistence type="predicted"/>
<dbReference type="KEGG" id="zga:ZOBELLIA_1748"/>
<dbReference type="HOGENOM" id="CLU_025996_19_8_10"/>
<keyword evidence="3" id="KW-0328">Glycosyltransferase</keyword>
<dbReference type="InterPro" id="IPR029044">
    <property type="entry name" value="Nucleotide-diphossugar_trans"/>
</dbReference>
<reference evidence="4" key="1">
    <citation type="submission" date="2009-07" db="EMBL/GenBank/DDBJ databases">
        <title>Complete genome sequence of Zobellia galactanivorans Dsij.</title>
        <authorList>
            <consortium name="Genoscope - CEA"/>
        </authorList>
    </citation>
    <scope>NUCLEOTIDE SEQUENCE [LARGE SCALE GENOMIC DNA]</scope>
    <source>
        <strain evidence="4">DSM 12802 / CCUG 47099 / CIP 106680 / NCIMB 13871 / Dsij</strain>
    </source>
</reference>
<gene>
    <name evidence="3" type="ordered locus">zobellia_1748</name>
</gene>